<accession>A0A0B7H9C7</accession>
<gene>
    <name evidence="1" type="ORF">CCAN12_590012</name>
</gene>
<name>A0A0B7H9C7_9FLAO</name>
<reference evidence="1 2" key="1">
    <citation type="submission" date="2015-01" db="EMBL/GenBank/DDBJ databases">
        <authorList>
            <person name="Xiang T."/>
            <person name="Song Y."/>
            <person name="Huang L."/>
            <person name="Wang B."/>
            <person name="Wu P."/>
        </authorList>
    </citation>
    <scope>NUCLEOTIDE SEQUENCE [LARGE SCALE GENOMIC DNA]</scope>
    <source>
        <strain evidence="1 2">Cc12</strain>
    </source>
</reference>
<dbReference type="EMBL" id="CDOE01000055">
    <property type="protein sequence ID" value="CEN35149.1"/>
    <property type="molecule type" value="Genomic_DNA"/>
</dbReference>
<sequence>MNWLDQIEADAGAIFLLGDLFDFWFEYKTVVPKRVCTRFGEIGIPNR</sequence>
<evidence type="ECO:0000313" key="1">
    <source>
        <dbReference type="EMBL" id="CEN35149.1"/>
    </source>
</evidence>
<proteinExistence type="predicted"/>
<dbReference type="Proteomes" id="UP000044026">
    <property type="component" value="Unassembled WGS sequence"/>
</dbReference>
<evidence type="ECO:0008006" key="3">
    <source>
        <dbReference type="Google" id="ProtNLM"/>
    </source>
</evidence>
<protein>
    <recommendedName>
        <fullName evidence="3">UDP-2,3-diacylglucosamine diphosphatase</fullName>
    </recommendedName>
</protein>
<organism evidence="1 2">
    <name type="scientific">Capnocytophaga canimorsus</name>
    <dbReference type="NCBI Taxonomy" id="28188"/>
    <lineage>
        <taxon>Bacteria</taxon>
        <taxon>Pseudomonadati</taxon>
        <taxon>Bacteroidota</taxon>
        <taxon>Flavobacteriia</taxon>
        <taxon>Flavobacteriales</taxon>
        <taxon>Flavobacteriaceae</taxon>
        <taxon>Capnocytophaga</taxon>
    </lineage>
</organism>
<evidence type="ECO:0000313" key="2">
    <source>
        <dbReference type="Proteomes" id="UP000044026"/>
    </source>
</evidence>
<dbReference type="AlphaFoldDB" id="A0A0B7H9C7"/>